<dbReference type="EMBL" id="BMYJ01000003">
    <property type="protein sequence ID" value="GHC51412.1"/>
    <property type="molecule type" value="Genomic_DNA"/>
</dbReference>
<dbReference type="Gene3D" id="3.20.20.150">
    <property type="entry name" value="Divalent-metal-dependent TIM barrel enzymes"/>
    <property type="match status" value="1"/>
</dbReference>
<dbReference type="InterPro" id="IPR013022">
    <property type="entry name" value="Xyl_isomerase-like_TIM-brl"/>
</dbReference>
<reference evidence="2" key="2">
    <citation type="submission" date="2020-09" db="EMBL/GenBank/DDBJ databases">
        <authorList>
            <person name="Sun Q."/>
            <person name="Kim S."/>
        </authorList>
    </citation>
    <scope>NUCLEOTIDE SEQUENCE</scope>
    <source>
        <strain evidence="2">KCTC 23310</strain>
    </source>
</reference>
<evidence type="ECO:0000259" key="1">
    <source>
        <dbReference type="Pfam" id="PF01261"/>
    </source>
</evidence>
<reference evidence="2" key="1">
    <citation type="journal article" date="2014" name="Int. J. Syst. Evol. Microbiol.">
        <title>Complete genome sequence of Corynebacterium casei LMG S-19264T (=DSM 44701T), isolated from a smear-ripened cheese.</title>
        <authorList>
            <consortium name="US DOE Joint Genome Institute (JGI-PGF)"/>
            <person name="Walter F."/>
            <person name="Albersmeier A."/>
            <person name="Kalinowski J."/>
            <person name="Ruckert C."/>
        </authorList>
    </citation>
    <scope>NUCLEOTIDE SEQUENCE</scope>
    <source>
        <strain evidence="2">KCTC 23310</strain>
    </source>
</reference>
<name>A0A918WIR2_9RHOB</name>
<dbReference type="InterPro" id="IPR036237">
    <property type="entry name" value="Xyl_isomerase-like_sf"/>
</dbReference>
<sequence length="310" mass="34743">MSDPAKSIRIGTMISASGGEAAKRIGQIGHLGFESFEPFFWQTTNGQNLAELGKACVGAIGDRDIKITTLGMFGNPLEDQPMDRETLQGWKDCIDNAHHFGATCVAGFTGRVRGKPLTDSLPRYREVWSELAKRAADKGVKIAFENCAMDGNWQTGDWNIAHNPDAWELIFNETPDDHIGLEWEPCHQMVYLIDPTPQIRKWASKIFHVHGKDATIRWDVIREHGIFGKHPFVHMRTPGFGDSNWVEIISELRRHGYKGSIDIEGWHDPVYRDALEMTGQVRSMKYLKECRGGDYVAEDGAYGGGDPSLL</sequence>
<dbReference type="SUPFAM" id="SSF51658">
    <property type="entry name" value="Xylose isomerase-like"/>
    <property type="match status" value="1"/>
</dbReference>
<dbReference type="RefSeq" id="WP_189410743.1">
    <property type="nucleotide sequence ID" value="NZ_BMYJ01000003.1"/>
</dbReference>
<dbReference type="AlphaFoldDB" id="A0A918WIR2"/>
<keyword evidence="3" id="KW-1185">Reference proteome</keyword>
<dbReference type="GO" id="GO:0016853">
    <property type="term" value="F:isomerase activity"/>
    <property type="evidence" value="ECO:0007669"/>
    <property type="project" value="UniProtKB-KW"/>
</dbReference>
<proteinExistence type="predicted"/>
<dbReference type="PANTHER" id="PTHR12110">
    <property type="entry name" value="HYDROXYPYRUVATE ISOMERASE"/>
    <property type="match status" value="1"/>
</dbReference>
<gene>
    <name evidence="2" type="ORF">GCM10007315_12260</name>
</gene>
<evidence type="ECO:0000313" key="2">
    <source>
        <dbReference type="EMBL" id="GHC51412.1"/>
    </source>
</evidence>
<dbReference type="PANTHER" id="PTHR12110:SF21">
    <property type="entry name" value="XYLOSE ISOMERASE-LIKE TIM BARREL DOMAIN-CONTAINING PROTEIN"/>
    <property type="match status" value="1"/>
</dbReference>
<accession>A0A918WIR2</accession>
<organism evidence="2 3">
    <name type="scientific">Neogemmobacter tilapiae</name>
    <dbReference type="NCBI Taxonomy" id="875041"/>
    <lineage>
        <taxon>Bacteria</taxon>
        <taxon>Pseudomonadati</taxon>
        <taxon>Pseudomonadota</taxon>
        <taxon>Alphaproteobacteria</taxon>
        <taxon>Rhodobacterales</taxon>
        <taxon>Paracoccaceae</taxon>
        <taxon>Neogemmobacter</taxon>
    </lineage>
</organism>
<dbReference type="Proteomes" id="UP000638981">
    <property type="component" value="Unassembled WGS sequence"/>
</dbReference>
<dbReference type="InterPro" id="IPR050312">
    <property type="entry name" value="IolE/XylAMocC-like"/>
</dbReference>
<keyword evidence="2" id="KW-0413">Isomerase</keyword>
<dbReference type="Pfam" id="PF01261">
    <property type="entry name" value="AP_endonuc_2"/>
    <property type="match status" value="1"/>
</dbReference>
<protein>
    <submittedName>
        <fullName evidence="2">Sugar phosphate isomerase</fullName>
    </submittedName>
</protein>
<comment type="caution">
    <text evidence="2">The sequence shown here is derived from an EMBL/GenBank/DDBJ whole genome shotgun (WGS) entry which is preliminary data.</text>
</comment>
<feature type="domain" description="Xylose isomerase-like TIM barrel" evidence="1">
    <location>
        <begin position="30"/>
        <end position="286"/>
    </location>
</feature>
<evidence type="ECO:0000313" key="3">
    <source>
        <dbReference type="Proteomes" id="UP000638981"/>
    </source>
</evidence>